<dbReference type="InterPro" id="IPR012678">
    <property type="entry name" value="Ribosomal_uL23/eL15/eS24_sf"/>
</dbReference>
<evidence type="ECO:0000313" key="7">
    <source>
        <dbReference type="EMBL" id="CAD7679946.1"/>
    </source>
</evidence>
<dbReference type="Gene3D" id="3.40.1120.10">
    <property type="entry name" value="Ribosomal protein l15e"/>
    <property type="match status" value="2"/>
</dbReference>
<dbReference type="AlphaFoldDB" id="A0A811YQX3"/>
<dbReference type="GO" id="GO:0003735">
    <property type="term" value="F:structural constituent of ribosome"/>
    <property type="evidence" value="ECO:0007669"/>
    <property type="project" value="InterPro"/>
</dbReference>
<dbReference type="GO" id="GO:0002181">
    <property type="term" value="P:cytoplasmic translation"/>
    <property type="evidence" value="ECO:0007669"/>
    <property type="project" value="TreeGrafter"/>
</dbReference>
<dbReference type="EMBL" id="CAJHUB010000746">
    <property type="protein sequence ID" value="CAD7679946.1"/>
    <property type="molecule type" value="Genomic_DNA"/>
</dbReference>
<evidence type="ECO:0000313" key="8">
    <source>
        <dbReference type="Proteomes" id="UP000645828"/>
    </source>
</evidence>
<comment type="similarity">
    <text evidence="1 6">Belongs to the eukaryotic ribosomal protein eL15 family.</text>
</comment>
<evidence type="ECO:0000256" key="2">
    <source>
        <dbReference type="ARBA" id="ARBA00022980"/>
    </source>
</evidence>
<evidence type="ECO:0000256" key="5">
    <source>
        <dbReference type="ARBA" id="ARBA00046623"/>
    </source>
</evidence>
<evidence type="ECO:0000256" key="6">
    <source>
        <dbReference type="RuleBase" id="RU000663"/>
    </source>
</evidence>
<name>A0A811YQX3_NYCPR</name>
<keyword evidence="2 6" id="KW-0689">Ribosomal protein</keyword>
<protein>
    <recommendedName>
        <fullName evidence="6">Ribosomal protein L15</fullName>
    </recommendedName>
</protein>
<evidence type="ECO:0000256" key="3">
    <source>
        <dbReference type="ARBA" id="ARBA00023274"/>
    </source>
</evidence>
<evidence type="ECO:0000256" key="1">
    <source>
        <dbReference type="ARBA" id="ARBA00006857"/>
    </source>
</evidence>
<dbReference type="Pfam" id="PF00827">
    <property type="entry name" value="Ribosomal_L15e"/>
    <property type="match status" value="1"/>
</dbReference>
<evidence type="ECO:0000256" key="4">
    <source>
        <dbReference type="ARBA" id="ARBA00034092"/>
    </source>
</evidence>
<comment type="caution">
    <text evidence="7">The sequence shown here is derived from an EMBL/GenBank/DDBJ whole genome shotgun (WGS) entry which is preliminary data.</text>
</comment>
<reference evidence="7" key="1">
    <citation type="submission" date="2020-12" db="EMBL/GenBank/DDBJ databases">
        <authorList>
            <consortium name="Molecular Ecology Group"/>
        </authorList>
    </citation>
    <scope>NUCLEOTIDE SEQUENCE</scope>
    <source>
        <strain evidence="7">TBG_1078</strain>
    </source>
</reference>
<proteinExistence type="inferred from homology"/>
<comment type="function">
    <text evidence="4">Component of the large ribosomal subunit. The ribosome is a large ribonucleoprotein complex responsible for the synthesis of proteins in the cell.</text>
</comment>
<keyword evidence="3 6" id="KW-0687">Ribonucleoprotein</keyword>
<comment type="subunit">
    <text evidence="5">Component of the large ribosomal subunit. Interacts with IFIT1 (via TPR repeats 1-4).</text>
</comment>
<dbReference type="GO" id="GO:0003723">
    <property type="term" value="F:RNA binding"/>
    <property type="evidence" value="ECO:0007669"/>
    <property type="project" value="TreeGrafter"/>
</dbReference>
<organism evidence="7 8">
    <name type="scientific">Nyctereutes procyonoides</name>
    <name type="common">Raccoon dog</name>
    <name type="synonym">Canis procyonoides</name>
    <dbReference type="NCBI Taxonomy" id="34880"/>
    <lineage>
        <taxon>Eukaryota</taxon>
        <taxon>Metazoa</taxon>
        <taxon>Chordata</taxon>
        <taxon>Craniata</taxon>
        <taxon>Vertebrata</taxon>
        <taxon>Euteleostomi</taxon>
        <taxon>Mammalia</taxon>
        <taxon>Eutheria</taxon>
        <taxon>Laurasiatheria</taxon>
        <taxon>Carnivora</taxon>
        <taxon>Caniformia</taxon>
        <taxon>Canidae</taxon>
        <taxon>Nyctereutes</taxon>
    </lineage>
</organism>
<dbReference type="Proteomes" id="UP000645828">
    <property type="component" value="Unassembled WGS sequence"/>
</dbReference>
<dbReference type="SMART" id="SM01384">
    <property type="entry name" value="Ribosomal_L15e"/>
    <property type="match status" value="1"/>
</dbReference>
<dbReference type="InterPro" id="IPR024794">
    <property type="entry name" value="Rbsml_eL15_core_dom_sf"/>
</dbReference>
<dbReference type="SUPFAM" id="SSF54189">
    <property type="entry name" value="Ribosomal proteins S24e, L23 and L15e"/>
    <property type="match status" value="1"/>
</dbReference>
<dbReference type="GO" id="GO:0022625">
    <property type="term" value="C:cytosolic large ribosomal subunit"/>
    <property type="evidence" value="ECO:0007669"/>
    <property type="project" value="TreeGrafter"/>
</dbReference>
<accession>A0A811YQX3</accession>
<keyword evidence="8" id="KW-1185">Reference proteome</keyword>
<dbReference type="PANTHER" id="PTHR11847">
    <property type="entry name" value="RIBOSOMAL PROTEIN L15"/>
    <property type="match status" value="1"/>
</dbReference>
<gene>
    <name evidence="7" type="ORF">NYPRO_LOCUS12745</name>
</gene>
<dbReference type="InterPro" id="IPR000439">
    <property type="entry name" value="Ribosomal_eL15"/>
</dbReference>
<sequence length="132" mass="15304">MGAYRYTQELWRKKLSDIMCFLLRVHGYVICQVHVRHGGHKHPVPKGAVYSKPAHHGVNQLKFAQSLRSVILIEPFRKAIRGNPDTQGTTKVVYKHREIHGLGKGHKFHHPIGGSLPATWRRRNTLQLYRYH</sequence>
<dbReference type="PANTHER" id="PTHR11847:SF4">
    <property type="entry name" value="LARGE RIBOSOMAL SUBUNIT PROTEIN EL15"/>
    <property type="match status" value="1"/>
</dbReference>